<name>A0A7J6I7B5_CANSA</name>
<dbReference type="GO" id="GO:0004523">
    <property type="term" value="F:RNA-DNA hybrid ribonuclease activity"/>
    <property type="evidence" value="ECO:0007669"/>
    <property type="project" value="InterPro"/>
</dbReference>
<evidence type="ECO:0000313" key="2">
    <source>
        <dbReference type="EMBL" id="KAF4403494.1"/>
    </source>
</evidence>
<sequence length="296" mass="32972">MLHQQPRREEVVRGFCGNSGRKYLQFNSPNVVKENMEYHVGVDHSGNGINANDTDIDDPNDDVMLLDSKKRHTRDGVQSGKRVVGQHSIGPCYDPDNPCVVSNHSALTNCKVSQLMKPSSRQWDLELIEDLFDSRDDELIKHVPLSVNLTRDSWLWNKDPTGFFTVKNALNVNVNMVNSSEPPRKIDKPPPPDIPALLNDPNGICVCVDSALDSKGSRTGIGAVLLKHPTQIIARYSLSISGNPPPLFAEAQALFAGIRWTIESHFRPIFIASDYEHLVLKVNSKWKDNSTLSSLV</sequence>
<comment type="caution">
    <text evidence="2">The sequence shown here is derived from an EMBL/GenBank/DDBJ whole genome shotgun (WGS) entry which is preliminary data.</text>
</comment>
<keyword evidence="3" id="KW-1185">Reference proteome</keyword>
<dbReference type="AlphaFoldDB" id="A0A7J6I7B5"/>
<organism evidence="2 3">
    <name type="scientific">Cannabis sativa</name>
    <name type="common">Hemp</name>
    <name type="synonym">Marijuana</name>
    <dbReference type="NCBI Taxonomy" id="3483"/>
    <lineage>
        <taxon>Eukaryota</taxon>
        <taxon>Viridiplantae</taxon>
        <taxon>Streptophyta</taxon>
        <taxon>Embryophyta</taxon>
        <taxon>Tracheophyta</taxon>
        <taxon>Spermatophyta</taxon>
        <taxon>Magnoliopsida</taxon>
        <taxon>eudicotyledons</taxon>
        <taxon>Gunneridae</taxon>
        <taxon>Pentapetalae</taxon>
        <taxon>rosids</taxon>
        <taxon>fabids</taxon>
        <taxon>Rosales</taxon>
        <taxon>Cannabaceae</taxon>
        <taxon>Cannabis</taxon>
    </lineage>
</organism>
<dbReference type="EMBL" id="JAATIQ010000004">
    <property type="protein sequence ID" value="KAF4403494.1"/>
    <property type="molecule type" value="Genomic_DNA"/>
</dbReference>
<evidence type="ECO:0000313" key="3">
    <source>
        <dbReference type="Proteomes" id="UP000583929"/>
    </source>
</evidence>
<dbReference type="CDD" id="cd06222">
    <property type="entry name" value="RNase_H_like"/>
    <property type="match status" value="1"/>
</dbReference>
<reference evidence="2 3" key="1">
    <citation type="journal article" date="2020" name="bioRxiv">
        <title>Sequence and annotation of 42 cannabis genomes reveals extensive copy number variation in cannabinoid synthesis and pathogen resistance genes.</title>
        <authorList>
            <person name="Mckernan K.J."/>
            <person name="Helbert Y."/>
            <person name="Kane L.T."/>
            <person name="Ebling H."/>
            <person name="Zhang L."/>
            <person name="Liu B."/>
            <person name="Eaton Z."/>
            <person name="Mclaughlin S."/>
            <person name="Kingan S."/>
            <person name="Baybayan P."/>
            <person name="Concepcion G."/>
            <person name="Jordan M."/>
            <person name="Riva A."/>
            <person name="Barbazuk W."/>
            <person name="Harkins T."/>
        </authorList>
    </citation>
    <scope>NUCLEOTIDE SEQUENCE [LARGE SCALE GENOMIC DNA]</scope>
    <source>
        <strain evidence="3">cv. Jamaican Lion 4</strain>
        <tissue evidence="2">Leaf</tissue>
    </source>
</reference>
<dbReference type="InterPro" id="IPR012337">
    <property type="entry name" value="RNaseH-like_sf"/>
</dbReference>
<dbReference type="Proteomes" id="UP000583929">
    <property type="component" value="Unassembled WGS sequence"/>
</dbReference>
<dbReference type="InterPro" id="IPR002156">
    <property type="entry name" value="RNaseH_domain"/>
</dbReference>
<dbReference type="InterPro" id="IPR044730">
    <property type="entry name" value="RNase_H-like_dom_plant"/>
</dbReference>
<proteinExistence type="predicted"/>
<accession>A0A7J6I7B5</accession>
<feature type="domain" description="RNase H type-1" evidence="1">
    <location>
        <begin position="209"/>
        <end position="295"/>
    </location>
</feature>
<evidence type="ECO:0000259" key="1">
    <source>
        <dbReference type="Pfam" id="PF13456"/>
    </source>
</evidence>
<gene>
    <name evidence="2" type="ORF">G4B88_008140</name>
</gene>
<dbReference type="SUPFAM" id="SSF53098">
    <property type="entry name" value="Ribonuclease H-like"/>
    <property type="match status" value="1"/>
</dbReference>
<dbReference type="GO" id="GO:0003676">
    <property type="term" value="F:nucleic acid binding"/>
    <property type="evidence" value="ECO:0007669"/>
    <property type="project" value="InterPro"/>
</dbReference>
<dbReference type="Pfam" id="PF13456">
    <property type="entry name" value="RVT_3"/>
    <property type="match status" value="1"/>
</dbReference>
<dbReference type="InterPro" id="IPR036397">
    <property type="entry name" value="RNaseH_sf"/>
</dbReference>
<dbReference type="Gene3D" id="3.30.420.10">
    <property type="entry name" value="Ribonuclease H-like superfamily/Ribonuclease H"/>
    <property type="match status" value="1"/>
</dbReference>
<protein>
    <recommendedName>
        <fullName evidence="1">RNase H type-1 domain-containing protein</fullName>
    </recommendedName>
</protein>